<organism evidence="2">
    <name type="scientific">Dechloromonas aromatica (strain RCB)</name>
    <dbReference type="NCBI Taxonomy" id="159087"/>
    <lineage>
        <taxon>Bacteria</taxon>
        <taxon>Pseudomonadati</taxon>
        <taxon>Pseudomonadota</taxon>
        <taxon>Betaproteobacteria</taxon>
        <taxon>Rhodocyclales</taxon>
        <taxon>Azonexaceae</taxon>
        <taxon>Dechloromonas</taxon>
    </lineage>
</organism>
<dbReference type="HOGENOM" id="CLU_046670_12_0_4"/>
<dbReference type="eggNOG" id="COG3617">
    <property type="taxonomic scope" value="Bacteria"/>
</dbReference>
<dbReference type="InterPro" id="IPR003497">
    <property type="entry name" value="BRO_N_domain"/>
</dbReference>
<accession>Q47HX8</accession>
<reference evidence="2" key="1">
    <citation type="submission" date="2005-08" db="EMBL/GenBank/DDBJ databases">
        <title>Complete sequence of Dechloromonas aromatica RCB.</title>
        <authorList>
            <person name="Salinero K.K."/>
            <person name="Copeland A."/>
            <person name="Lucas S."/>
            <person name="Lapidus A."/>
            <person name="Barry K."/>
            <person name="Detter J.C."/>
            <person name="Glavina T."/>
            <person name="Hammon N."/>
            <person name="Israni S."/>
            <person name="Pitluck S."/>
            <person name="Di Bartolo G."/>
            <person name="Trong S."/>
            <person name="Schmutz J."/>
            <person name="Larimer F."/>
            <person name="Land M."/>
            <person name="Ivanova N."/>
            <person name="Richardson P."/>
        </authorList>
    </citation>
    <scope>NUCLEOTIDE SEQUENCE</scope>
    <source>
        <strain evidence="2">RCB</strain>
    </source>
</reference>
<dbReference type="STRING" id="159087.Daro_0797"/>
<dbReference type="AlphaFoldDB" id="Q47HX8"/>
<dbReference type="EMBL" id="CP000089">
    <property type="protein sequence ID" value="AAZ45553.1"/>
    <property type="molecule type" value="Genomic_DNA"/>
</dbReference>
<evidence type="ECO:0000259" key="1">
    <source>
        <dbReference type="PROSITE" id="PS51750"/>
    </source>
</evidence>
<feature type="domain" description="Bro-N" evidence="1">
    <location>
        <begin position="1"/>
        <end position="95"/>
    </location>
</feature>
<proteinExistence type="predicted"/>
<dbReference type="Pfam" id="PF02498">
    <property type="entry name" value="Bro-N"/>
    <property type="match status" value="1"/>
</dbReference>
<sequence>MVTIDDQPWFVARDICEALELGWDKSNNVYAPSRLVKPLHDDEKASKQIATSGQKVILVSESGLYKLIMRSDKPQAKAFQDWVTKEVLPSIRKTGSFVTGHPSLVENLYPF</sequence>
<dbReference type="PANTHER" id="PTHR36180">
    <property type="entry name" value="DNA-BINDING PROTEIN-RELATED-RELATED"/>
    <property type="match status" value="1"/>
</dbReference>
<dbReference type="PROSITE" id="PS51750">
    <property type="entry name" value="BRO_N"/>
    <property type="match status" value="1"/>
</dbReference>
<gene>
    <name evidence="2" type="ordered locus">Daro_0797</name>
</gene>
<dbReference type="KEGG" id="dar:Daro_0797"/>
<evidence type="ECO:0000313" key="2">
    <source>
        <dbReference type="EMBL" id="AAZ45553.1"/>
    </source>
</evidence>
<dbReference type="PANTHER" id="PTHR36180:SF2">
    <property type="entry name" value="BRO FAMILY PROTEIN"/>
    <property type="match status" value="1"/>
</dbReference>
<protein>
    <submittedName>
        <fullName evidence="2">BRO, N-terminal</fullName>
    </submittedName>
</protein>
<name>Q47HX8_DECAR</name>
<dbReference type="SMART" id="SM01040">
    <property type="entry name" value="Bro-N"/>
    <property type="match status" value="1"/>
</dbReference>